<reference evidence="2 3" key="1">
    <citation type="journal article" date="2018" name="G3 (Bethesda)">
        <title>A High-Quality Reference Genome for the Invasive Mosquitofish Gambusia affinis Using a Chicago Library.</title>
        <authorList>
            <person name="Hoffberg S.L."/>
            <person name="Troendle N.J."/>
            <person name="Glenn T.C."/>
            <person name="Mahmud O."/>
            <person name="Louha S."/>
            <person name="Chalopin D."/>
            <person name="Bennetzen J.L."/>
            <person name="Mauricio R."/>
        </authorList>
    </citation>
    <scope>NUCLEOTIDE SEQUENCE [LARGE SCALE GENOMIC DNA]</scope>
    <source>
        <strain evidence="2">NE01/NJP1002.9</strain>
        <tissue evidence="2">Muscle</tissue>
    </source>
</reference>
<accession>A0A315WH35</accession>
<evidence type="ECO:0000259" key="1">
    <source>
        <dbReference type="Pfam" id="PF00089"/>
    </source>
</evidence>
<keyword evidence="3" id="KW-1185">Reference proteome</keyword>
<dbReference type="InterPro" id="IPR001254">
    <property type="entry name" value="Trypsin_dom"/>
</dbReference>
<dbReference type="Gene3D" id="2.40.10.10">
    <property type="entry name" value="Trypsin-like serine proteases"/>
    <property type="match status" value="1"/>
</dbReference>
<feature type="domain" description="Peptidase S1" evidence="1">
    <location>
        <begin position="20"/>
        <end position="70"/>
    </location>
</feature>
<dbReference type="InterPro" id="IPR009003">
    <property type="entry name" value="Peptidase_S1_PA"/>
</dbReference>
<feature type="non-terminal residue" evidence="2">
    <location>
        <position position="77"/>
    </location>
</feature>
<dbReference type="SUPFAM" id="SSF50494">
    <property type="entry name" value="Trypsin-like serine proteases"/>
    <property type="match status" value="1"/>
</dbReference>
<evidence type="ECO:0000313" key="2">
    <source>
        <dbReference type="EMBL" id="PWA30557.1"/>
    </source>
</evidence>
<name>A0A315WH35_GAMAF</name>
<dbReference type="GO" id="GO:0004252">
    <property type="term" value="F:serine-type endopeptidase activity"/>
    <property type="evidence" value="ECO:0007669"/>
    <property type="project" value="InterPro"/>
</dbReference>
<protein>
    <recommendedName>
        <fullName evidence="1">Peptidase S1 domain-containing protein</fullName>
    </recommendedName>
</protein>
<dbReference type="AlphaFoldDB" id="A0A315WH35"/>
<evidence type="ECO:0000313" key="3">
    <source>
        <dbReference type="Proteomes" id="UP000250572"/>
    </source>
</evidence>
<dbReference type="GO" id="GO:0006508">
    <property type="term" value="P:proteolysis"/>
    <property type="evidence" value="ECO:0007669"/>
    <property type="project" value="InterPro"/>
</dbReference>
<dbReference type="Pfam" id="PF00089">
    <property type="entry name" value="Trypsin"/>
    <property type="match status" value="1"/>
</dbReference>
<dbReference type="Proteomes" id="UP000250572">
    <property type="component" value="Unassembled WGS sequence"/>
</dbReference>
<dbReference type="InterPro" id="IPR043504">
    <property type="entry name" value="Peptidase_S1_PA_chymotrypsin"/>
</dbReference>
<gene>
    <name evidence="2" type="ORF">CCH79_00020590</name>
</gene>
<proteinExistence type="predicted"/>
<comment type="caution">
    <text evidence="2">The sequence shown here is derived from an EMBL/GenBank/DDBJ whole genome shotgun (WGS) entry which is preliminary data.</text>
</comment>
<dbReference type="EMBL" id="NHOQ01000377">
    <property type="protein sequence ID" value="PWA30557.1"/>
    <property type="molecule type" value="Genomic_DNA"/>
</dbReference>
<sequence>MRVVQVSRLFRLYGHVFYSDARNKDICIGDVGGAVVHNGKIYGVISFAHPYHGCQIPAAAMDVCEYLGWIKPITGIE</sequence>
<organism evidence="2 3">
    <name type="scientific">Gambusia affinis</name>
    <name type="common">Western mosquitofish</name>
    <name type="synonym">Heterandria affinis</name>
    <dbReference type="NCBI Taxonomy" id="33528"/>
    <lineage>
        <taxon>Eukaryota</taxon>
        <taxon>Metazoa</taxon>
        <taxon>Chordata</taxon>
        <taxon>Craniata</taxon>
        <taxon>Vertebrata</taxon>
        <taxon>Euteleostomi</taxon>
        <taxon>Actinopterygii</taxon>
        <taxon>Neopterygii</taxon>
        <taxon>Teleostei</taxon>
        <taxon>Neoteleostei</taxon>
        <taxon>Acanthomorphata</taxon>
        <taxon>Ovalentaria</taxon>
        <taxon>Atherinomorphae</taxon>
        <taxon>Cyprinodontiformes</taxon>
        <taxon>Poeciliidae</taxon>
        <taxon>Poeciliinae</taxon>
        <taxon>Gambusia</taxon>
    </lineage>
</organism>